<dbReference type="SMART" id="SM00220">
    <property type="entry name" value="S_TKc"/>
    <property type="match status" value="1"/>
</dbReference>
<keyword evidence="10" id="KW-0067">ATP-binding</keyword>
<dbReference type="InterPro" id="IPR038408">
    <property type="entry name" value="GNK2_sf"/>
</dbReference>
<dbReference type="Proteomes" id="UP000288805">
    <property type="component" value="Unassembled WGS sequence"/>
</dbReference>
<evidence type="ECO:0000256" key="3">
    <source>
        <dbReference type="ARBA" id="ARBA00022553"/>
    </source>
</evidence>
<feature type="domain" description="Gnk2-homologous" evidence="18">
    <location>
        <begin position="26"/>
        <end position="128"/>
    </location>
</feature>
<proteinExistence type="predicted"/>
<evidence type="ECO:0000256" key="12">
    <source>
        <dbReference type="ARBA" id="ARBA00023136"/>
    </source>
</evidence>
<dbReference type="Gene3D" id="3.30.430.20">
    <property type="entry name" value="Gnk2 domain, C-X8-C-X2-C motif"/>
    <property type="match status" value="4"/>
</dbReference>
<evidence type="ECO:0000259" key="17">
    <source>
        <dbReference type="PROSITE" id="PS50011"/>
    </source>
</evidence>
<feature type="transmembrane region" description="Helical" evidence="15">
    <location>
        <begin position="279"/>
        <end position="298"/>
    </location>
</feature>
<accession>A0A438G899</accession>
<keyword evidence="7" id="KW-0677">Repeat</keyword>
<evidence type="ECO:0000256" key="10">
    <source>
        <dbReference type="ARBA" id="ARBA00022840"/>
    </source>
</evidence>
<keyword evidence="3" id="KW-0597">Phosphoprotein</keyword>
<evidence type="ECO:0000256" key="8">
    <source>
        <dbReference type="ARBA" id="ARBA00022741"/>
    </source>
</evidence>
<dbReference type="GO" id="GO:0005524">
    <property type="term" value="F:ATP binding"/>
    <property type="evidence" value="ECO:0007669"/>
    <property type="project" value="UniProtKB-KW"/>
</dbReference>
<dbReference type="FunFam" id="3.30.430.20:FF:000002">
    <property type="entry name" value="Cysteine-rich receptor-like protein kinase 10"/>
    <property type="match status" value="1"/>
</dbReference>
<keyword evidence="5 15" id="KW-0812">Transmembrane</keyword>
<dbReference type="InterPro" id="IPR011009">
    <property type="entry name" value="Kinase-like_dom_sf"/>
</dbReference>
<dbReference type="EMBL" id="QGNW01000534">
    <property type="protein sequence ID" value="RVW68426.1"/>
    <property type="molecule type" value="Genomic_DNA"/>
</dbReference>
<keyword evidence="8" id="KW-0547">Nucleotide-binding</keyword>
<keyword evidence="9 19" id="KW-0418">Kinase</keyword>
<dbReference type="Gene3D" id="1.10.510.10">
    <property type="entry name" value="Transferase(Phosphotransferase) domain 1"/>
    <property type="match status" value="2"/>
</dbReference>
<dbReference type="GO" id="GO:0016020">
    <property type="term" value="C:membrane"/>
    <property type="evidence" value="ECO:0007669"/>
    <property type="project" value="UniProtKB-SubCell"/>
</dbReference>
<organism evidence="19 20">
    <name type="scientific">Vitis vinifera</name>
    <name type="common">Grape</name>
    <dbReference type="NCBI Taxonomy" id="29760"/>
    <lineage>
        <taxon>Eukaryota</taxon>
        <taxon>Viridiplantae</taxon>
        <taxon>Streptophyta</taxon>
        <taxon>Embryophyta</taxon>
        <taxon>Tracheophyta</taxon>
        <taxon>Spermatophyta</taxon>
        <taxon>Magnoliopsida</taxon>
        <taxon>eudicotyledons</taxon>
        <taxon>Gunneridae</taxon>
        <taxon>Pentapetalae</taxon>
        <taxon>rosids</taxon>
        <taxon>Vitales</taxon>
        <taxon>Vitaceae</taxon>
        <taxon>Viteae</taxon>
        <taxon>Vitis</taxon>
    </lineage>
</organism>
<dbReference type="PROSITE" id="PS51473">
    <property type="entry name" value="GNK2"/>
    <property type="match status" value="4"/>
</dbReference>
<evidence type="ECO:0000256" key="15">
    <source>
        <dbReference type="SAM" id="Phobius"/>
    </source>
</evidence>
<evidence type="ECO:0000313" key="19">
    <source>
        <dbReference type="EMBL" id="RVW68426.1"/>
    </source>
</evidence>
<dbReference type="InterPro" id="IPR001245">
    <property type="entry name" value="Ser-Thr/Tyr_kinase_cat_dom"/>
</dbReference>
<protein>
    <submittedName>
        <fullName evidence="19">Cysteine-rich receptor-like protein kinase 15</fullName>
    </submittedName>
</protein>
<keyword evidence="12 15" id="KW-0472">Membrane</keyword>
<evidence type="ECO:0000256" key="2">
    <source>
        <dbReference type="ARBA" id="ARBA00022527"/>
    </source>
</evidence>
<evidence type="ECO:0000256" key="4">
    <source>
        <dbReference type="ARBA" id="ARBA00022679"/>
    </source>
</evidence>
<comment type="subcellular location">
    <subcellularLocation>
        <location evidence="1">Membrane</location>
        <topology evidence="1">Single-pass membrane protein</topology>
    </subcellularLocation>
</comment>
<keyword evidence="11 15" id="KW-1133">Transmembrane helix</keyword>
<dbReference type="InterPro" id="IPR052059">
    <property type="entry name" value="CR_Ser/Thr_kinase"/>
</dbReference>
<dbReference type="InterPro" id="IPR008271">
    <property type="entry name" value="Ser/Thr_kinase_AS"/>
</dbReference>
<evidence type="ECO:0000256" key="14">
    <source>
        <dbReference type="ARBA" id="ARBA00023180"/>
    </source>
</evidence>
<evidence type="ECO:0000313" key="20">
    <source>
        <dbReference type="Proteomes" id="UP000288805"/>
    </source>
</evidence>
<evidence type="ECO:0000256" key="1">
    <source>
        <dbReference type="ARBA" id="ARBA00004167"/>
    </source>
</evidence>
<keyword evidence="6 16" id="KW-0732">Signal</keyword>
<dbReference type="PROSITE" id="PS50011">
    <property type="entry name" value="PROTEIN_KINASE_DOM"/>
    <property type="match status" value="1"/>
</dbReference>
<dbReference type="Gene3D" id="3.30.200.20">
    <property type="entry name" value="Phosphorylase Kinase, domain 1"/>
    <property type="match status" value="1"/>
</dbReference>
<evidence type="ECO:0000256" key="11">
    <source>
        <dbReference type="ARBA" id="ARBA00022989"/>
    </source>
</evidence>
<dbReference type="Pfam" id="PF01657">
    <property type="entry name" value="Stress-antifung"/>
    <property type="match status" value="4"/>
</dbReference>
<dbReference type="PROSITE" id="PS00108">
    <property type="entry name" value="PROTEIN_KINASE_ST"/>
    <property type="match status" value="1"/>
</dbReference>
<evidence type="ECO:0000259" key="18">
    <source>
        <dbReference type="PROSITE" id="PS51473"/>
    </source>
</evidence>
<feature type="signal peptide" evidence="16">
    <location>
        <begin position="1"/>
        <end position="26"/>
    </location>
</feature>
<evidence type="ECO:0000256" key="9">
    <source>
        <dbReference type="ARBA" id="ARBA00022777"/>
    </source>
</evidence>
<evidence type="ECO:0000256" key="7">
    <source>
        <dbReference type="ARBA" id="ARBA00022737"/>
    </source>
</evidence>
<dbReference type="FunFam" id="1.10.510.10:FF:001019">
    <property type="entry name" value="G-type lectin S-receptor-like serine/threonine-protein kinase B120"/>
    <property type="match status" value="1"/>
</dbReference>
<feature type="transmembrane region" description="Helical" evidence="15">
    <location>
        <begin position="304"/>
        <end position="331"/>
    </location>
</feature>
<evidence type="ECO:0000256" key="16">
    <source>
        <dbReference type="SAM" id="SignalP"/>
    </source>
</evidence>
<gene>
    <name evidence="19" type="primary">CRK15_0</name>
    <name evidence="19" type="ORF">CK203_058359</name>
</gene>
<evidence type="ECO:0000256" key="5">
    <source>
        <dbReference type="ARBA" id="ARBA00022692"/>
    </source>
</evidence>
<dbReference type="InterPro" id="IPR002902">
    <property type="entry name" value="GNK2"/>
</dbReference>
<feature type="domain" description="Gnk2-homologous" evidence="18">
    <location>
        <begin position="133"/>
        <end position="236"/>
    </location>
</feature>
<sequence length="814" mass="91375">MMKSHEFCALPILFSCLLCFLTKAQAQVYVYCDAATNYTSGSVYEKNLNLVLTSLVASASITGFNMTTAGQDPDVAYGLIQCRPDISKGDCQTCSSTSAVEISQRCPNQREAFIQYDICSLHYSDWRFFSTVNSVPQILFNVHDMTNPVLFNDQLESLFENLSSRAASNPSLFAIRSTLYTGSTNIYGMVQCTRDLTENNCLGCLQDIRKYIPSDGSQGGQVISLSCSLRYEISPFFLLPPPPPPIRVAPLHHPFLGAIQLLLERVMRKKMKIIWFIKALKYSLIIFPDDSMFLFLYVKSENQTLRTIVIVAILVAIACIVVSIICGCFLWRTRRQIKKISFDGVYEGSNTSTESLLIDLTTLKVATRNFSDECKLGEGGFGPVYKGELSDGREIAVKRLSSTSGQGLEELTTEVMLVTKLLHKNLVKLLGFCLEEEEKLLVYEYLPNGSLDKILFDHSRRFSLEWERRYKIIVGIARGLLYLHEDSQLRIIHRDMKASNILLDEQLNPKISDFGLARLFHGSQTQGNTNRIAGTCSGSRGRSKELGFPQFSEPSNLAWQHWANGTALDLVDPRLGDQWPRHEVLECIQTGLLCIQEVAADRPSMSEIVLMLSSHTITTPVPLHPPVLAGSRNFESSETMDATKFDQYNRKALQQSTDVSNTDCKACVTEASTEILKRCPDYKAAIIWYDNCLLKYSNMDFFGQVDHQKFYSFNEKNVSNPASFNQKTRELLSRLAEEAFVAPNMYATGEVDLEESKKLYGLVQRTRDLSTIDCKQCLDDAVSEGPNCCDGKEGGRVATGSCNIRYETYPFLKS</sequence>
<dbReference type="AlphaFoldDB" id="A0A438G899"/>
<dbReference type="Pfam" id="PF07714">
    <property type="entry name" value="PK_Tyr_Ser-Thr"/>
    <property type="match status" value="1"/>
</dbReference>
<dbReference type="FunFam" id="3.30.200.20:FF:000142">
    <property type="entry name" value="Cysteine-rich receptor-like protein kinase 10"/>
    <property type="match status" value="1"/>
</dbReference>
<reference evidence="19 20" key="1">
    <citation type="journal article" date="2018" name="PLoS Genet.">
        <title>Population sequencing reveals clonal diversity and ancestral inbreeding in the grapevine cultivar Chardonnay.</title>
        <authorList>
            <person name="Roach M.J."/>
            <person name="Johnson D.L."/>
            <person name="Bohlmann J."/>
            <person name="van Vuuren H.J."/>
            <person name="Jones S.J."/>
            <person name="Pretorius I.S."/>
            <person name="Schmidt S.A."/>
            <person name="Borneman A.R."/>
        </authorList>
    </citation>
    <scope>NUCLEOTIDE SEQUENCE [LARGE SCALE GENOMIC DNA]</scope>
    <source>
        <strain evidence="20">cv. Chardonnay</strain>
        <tissue evidence="19">Leaf</tissue>
    </source>
</reference>
<name>A0A438G899_VITVI</name>
<keyword evidence="14" id="KW-0325">Glycoprotein</keyword>
<feature type="domain" description="Gnk2-homologous" evidence="18">
    <location>
        <begin position="706"/>
        <end position="811"/>
    </location>
</feature>
<dbReference type="CDD" id="cd23509">
    <property type="entry name" value="Gnk2-like"/>
    <property type="match status" value="4"/>
</dbReference>
<dbReference type="GO" id="GO:0004674">
    <property type="term" value="F:protein serine/threonine kinase activity"/>
    <property type="evidence" value="ECO:0007669"/>
    <property type="project" value="UniProtKB-KW"/>
</dbReference>
<dbReference type="PANTHER" id="PTHR47973">
    <property type="entry name" value="CYSTEINE-RICH RECEPTOR-LIKE PROTEIN KINASE 3"/>
    <property type="match status" value="1"/>
</dbReference>
<evidence type="ECO:0000256" key="13">
    <source>
        <dbReference type="ARBA" id="ARBA00023170"/>
    </source>
</evidence>
<keyword evidence="4" id="KW-0808">Transferase</keyword>
<comment type="caution">
    <text evidence="19">The sequence shown here is derived from an EMBL/GenBank/DDBJ whole genome shotgun (WGS) entry which is preliminary data.</text>
</comment>
<feature type="chain" id="PRO_5019564229" evidence="16">
    <location>
        <begin position="27"/>
        <end position="814"/>
    </location>
</feature>
<keyword evidence="13 19" id="KW-0675">Receptor</keyword>
<evidence type="ECO:0000256" key="6">
    <source>
        <dbReference type="ARBA" id="ARBA00022729"/>
    </source>
</evidence>
<dbReference type="InterPro" id="IPR000719">
    <property type="entry name" value="Prot_kinase_dom"/>
</dbReference>
<dbReference type="SUPFAM" id="SSF56112">
    <property type="entry name" value="Protein kinase-like (PK-like)"/>
    <property type="match status" value="1"/>
</dbReference>
<feature type="domain" description="Gnk2-homologous" evidence="18">
    <location>
        <begin position="593"/>
        <end position="701"/>
    </location>
</feature>
<keyword evidence="2" id="KW-0723">Serine/threonine-protein kinase</keyword>
<feature type="domain" description="Protein kinase" evidence="17">
    <location>
        <begin position="370"/>
        <end position="702"/>
    </location>
</feature>